<gene>
    <name evidence="2" type="ORF">LCGC14_2105910</name>
</gene>
<sequence>MTQVLRRGAALGFQLVVLPFAIVMVLLHWGGHLFAHLYQGWIRHFYYPMAVLRRRIAAEPTWKEIDWQIGIGPPEGHPQYVPQTLEGAGPTQPMCHVCRATPGFVEVCEACQANRGCVAHGMTGCAPCDHCQIVPCGTCDGPTACCHPEAYKDPEHQCGRCAHAKERKAS</sequence>
<proteinExistence type="predicted"/>
<comment type="caution">
    <text evidence="2">The sequence shown here is derived from an EMBL/GenBank/DDBJ whole genome shotgun (WGS) entry which is preliminary data.</text>
</comment>
<keyword evidence="1" id="KW-0472">Membrane</keyword>
<dbReference type="EMBL" id="LAZR01025927">
    <property type="protein sequence ID" value="KKL70338.1"/>
    <property type="molecule type" value="Genomic_DNA"/>
</dbReference>
<protein>
    <submittedName>
        <fullName evidence="2">Uncharacterized protein</fullName>
    </submittedName>
</protein>
<keyword evidence="1" id="KW-0812">Transmembrane</keyword>
<reference evidence="2" key="1">
    <citation type="journal article" date="2015" name="Nature">
        <title>Complex archaea that bridge the gap between prokaryotes and eukaryotes.</title>
        <authorList>
            <person name="Spang A."/>
            <person name="Saw J.H."/>
            <person name="Jorgensen S.L."/>
            <person name="Zaremba-Niedzwiedzka K."/>
            <person name="Martijn J."/>
            <person name="Lind A.E."/>
            <person name="van Eijk R."/>
            <person name="Schleper C."/>
            <person name="Guy L."/>
            <person name="Ettema T.J."/>
        </authorList>
    </citation>
    <scope>NUCLEOTIDE SEQUENCE</scope>
</reference>
<accession>A0A0F9E8I6</accession>
<organism evidence="2">
    <name type="scientific">marine sediment metagenome</name>
    <dbReference type="NCBI Taxonomy" id="412755"/>
    <lineage>
        <taxon>unclassified sequences</taxon>
        <taxon>metagenomes</taxon>
        <taxon>ecological metagenomes</taxon>
    </lineage>
</organism>
<evidence type="ECO:0000256" key="1">
    <source>
        <dbReference type="SAM" id="Phobius"/>
    </source>
</evidence>
<name>A0A0F9E8I6_9ZZZZ</name>
<evidence type="ECO:0000313" key="2">
    <source>
        <dbReference type="EMBL" id="KKL70338.1"/>
    </source>
</evidence>
<feature type="transmembrane region" description="Helical" evidence="1">
    <location>
        <begin position="12"/>
        <end position="35"/>
    </location>
</feature>
<dbReference type="AlphaFoldDB" id="A0A0F9E8I6"/>
<keyword evidence="1" id="KW-1133">Transmembrane helix</keyword>